<dbReference type="OrthoDB" id="580775at2"/>
<evidence type="ECO:0000313" key="2">
    <source>
        <dbReference type="Proteomes" id="UP000324517"/>
    </source>
</evidence>
<dbReference type="InterPro" id="IPR042099">
    <property type="entry name" value="ANL_N_sf"/>
</dbReference>
<protein>
    <submittedName>
        <fullName evidence="1">Phenylacetate--CoA ligase family protein</fullName>
    </submittedName>
</protein>
<name>A0A5D4TCZ5_9BACI</name>
<dbReference type="PANTHER" id="PTHR36932">
    <property type="entry name" value="CAPSULAR POLYSACCHARIDE BIOSYNTHESIS PROTEIN"/>
    <property type="match status" value="1"/>
</dbReference>
<dbReference type="AlphaFoldDB" id="A0A5D4TCZ5"/>
<dbReference type="InterPro" id="IPR053158">
    <property type="entry name" value="CapK_Type1_Caps_Biosynth"/>
</dbReference>
<dbReference type="GO" id="GO:0016874">
    <property type="term" value="F:ligase activity"/>
    <property type="evidence" value="ECO:0007669"/>
    <property type="project" value="UniProtKB-KW"/>
</dbReference>
<evidence type="ECO:0000313" key="1">
    <source>
        <dbReference type="EMBL" id="TYS72382.1"/>
    </source>
</evidence>
<proteinExistence type="predicted"/>
<keyword evidence="1" id="KW-0436">Ligase</keyword>
<dbReference type="PANTHER" id="PTHR36932:SF1">
    <property type="entry name" value="CAPSULAR POLYSACCHARIDE BIOSYNTHESIS PROTEIN"/>
    <property type="match status" value="1"/>
</dbReference>
<dbReference type="Gene3D" id="3.40.50.12780">
    <property type="entry name" value="N-terminal domain of ligase-like"/>
    <property type="match status" value="1"/>
</dbReference>
<comment type="caution">
    <text evidence="1">The sequence shown here is derived from an EMBL/GenBank/DDBJ whole genome shotgun (WGS) entry which is preliminary data.</text>
</comment>
<sequence length="445" mass="51426">MSGNLNYLKLKLGDFLRKTDAVSEYHELINSQWRTNVELEDVQREKLQLLINHVVKNVPYYQDYFNERHIDIEEFSLLDLKELPLINKEILNSKKDDFTAENHESYGSSWKSTGGSSGKPFRFLLSKNAHSIMWGNIWRGWNAAGYKLGDKVAVLAGDSLLGGFDFKRYVYYQTMNWIPMSSFKMDETSMEKYLHQLKDENVQFMYAYASAAYELASYALKHDIEGVKLQSVITTSEVLLPRYRTTIEKAFNCKVYDQYGANDGGVTCFECNQHEGLHIGSERCIVEIIDDQGNPVPDGEEGRIILTDLDNYAMPFIRYEVGDIGAITHEECKCGRGLPRLLYIKGRERDFIMDKEGSKIHGAIFTQLFKNEENIEQFQVKQSEIGKIDVYVRLFMQEKTPDFARYAEKLKEQYKFESVEFIISENDFVKTSGGKHKIVINEIES</sequence>
<dbReference type="SUPFAM" id="SSF56801">
    <property type="entry name" value="Acetyl-CoA synthetase-like"/>
    <property type="match status" value="1"/>
</dbReference>
<dbReference type="EMBL" id="VTET01000004">
    <property type="protein sequence ID" value="TYS72382.1"/>
    <property type="molecule type" value="Genomic_DNA"/>
</dbReference>
<gene>
    <name evidence="1" type="ORF">FZC75_10535</name>
</gene>
<dbReference type="Proteomes" id="UP000324517">
    <property type="component" value="Unassembled WGS sequence"/>
</dbReference>
<dbReference type="RefSeq" id="WP_148979247.1">
    <property type="nucleotide sequence ID" value="NZ_JBNILM010000004.1"/>
</dbReference>
<organism evidence="1 2">
    <name type="scientific">Sutcliffiella horikoshii</name>
    <dbReference type="NCBI Taxonomy" id="79883"/>
    <lineage>
        <taxon>Bacteria</taxon>
        <taxon>Bacillati</taxon>
        <taxon>Bacillota</taxon>
        <taxon>Bacilli</taxon>
        <taxon>Bacillales</taxon>
        <taxon>Bacillaceae</taxon>
        <taxon>Sutcliffiella</taxon>
    </lineage>
</organism>
<reference evidence="1 2" key="1">
    <citation type="submission" date="2019-08" db="EMBL/GenBank/DDBJ databases">
        <title>Bacillus genomes from the desert of Cuatro Cienegas, Coahuila.</title>
        <authorList>
            <person name="Olmedo-Alvarez G."/>
        </authorList>
    </citation>
    <scope>NUCLEOTIDE SEQUENCE [LARGE SCALE GENOMIC DNA]</scope>
    <source>
        <strain evidence="1 2">CH98b_3T</strain>
    </source>
</reference>
<accession>A0A5D4TCZ5</accession>